<feature type="transmembrane region" description="Helical" evidence="8">
    <location>
        <begin position="163"/>
        <end position="180"/>
    </location>
</feature>
<comment type="subcellular location">
    <subcellularLocation>
        <location evidence="1">Cell membrane</location>
        <topology evidence="1">Multi-pass membrane protein</topology>
    </subcellularLocation>
</comment>
<dbReference type="InterPro" id="IPR000620">
    <property type="entry name" value="EamA_dom"/>
</dbReference>
<evidence type="ECO:0000313" key="11">
    <source>
        <dbReference type="Proteomes" id="UP000642819"/>
    </source>
</evidence>
<dbReference type="PANTHER" id="PTHR22911:SF137">
    <property type="entry name" value="SOLUTE CARRIER FAMILY 35 MEMBER G2-RELATED"/>
    <property type="match status" value="1"/>
</dbReference>
<evidence type="ECO:0000256" key="5">
    <source>
        <dbReference type="ARBA" id="ARBA00022692"/>
    </source>
</evidence>
<evidence type="ECO:0000256" key="6">
    <source>
        <dbReference type="ARBA" id="ARBA00022989"/>
    </source>
</evidence>
<dbReference type="NCBIfam" id="TIGR00688">
    <property type="entry name" value="rarD"/>
    <property type="match status" value="1"/>
</dbReference>
<dbReference type="EMBL" id="BMXK01000010">
    <property type="protein sequence ID" value="GHD10193.1"/>
    <property type="molecule type" value="Genomic_DNA"/>
</dbReference>
<feature type="transmembrane region" description="Helical" evidence="8">
    <location>
        <begin position="116"/>
        <end position="134"/>
    </location>
</feature>
<keyword evidence="11" id="KW-1185">Reference proteome</keyword>
<feature type="transmembrane region" description="Helical" evidence="8">
    <location>
        <begin position="285"/>
        <end position="303"/>
    </location>
</feature>
<keyword evidence="7 8" id="KW-0472">Membrane</keyword>
<evidence type="ECO:0000256" key="2">
    <source>
        <dbReference type="ARBA" id="ARBA00007362"/>
    </source>
</evidence>
<keyword evidence="6 8" id="KW-1133">Transmembrane helix</keyword>
<proteinExistence type="inferred from homology"/>
<dbReference type="InterPro" id="IPR037185">
    <property type="entry name" value="EmrE-like"/>
</dbReference>
<feature type="domain" description="EamA" evidence="9">
    <location>
        <begin position="24"/>
        <end position="156"/>
    </location>
</feature>
<keyword evidence="4" id="KW-1003">Cell membrane</keyword>
<feature type="transmembrane region" description="Helical" evidence="8">
    <location>
        <begin position="141"/>
        <end position="157"/>
    </location>
</feature>
<feature type="transmembrane region" description="Helical" evidence="8">
    <location>
        <begin position="192"/>
        <end position="214"/>
    </location>
</feature>
<feature type="transmembrane region" description="Helical" evidence="8">
    <location>
        <begin position="86"/>
        <end position="110"/>
    </location>
</feature>
<evidence type="ECO:0000259" key="9">
    <source>
        <dbReference type="Pfam" id="PF00892"/>
    </source>
</evidence>
<evidence type="ECO:0000256" key="4">
    <source>
        <dbReference type="ARBA" id="ARBA00022475"/>
    </source>
</evidence>
<keyword evidence="5 8" id="KW-0812">Transmembrane</keyword>
<feature type="transmembrane region" description="Helical" evidence="8">
    <location>
        <begin position="21"/>
        <end position="44"/>
    </location>
</feature>
<dbReference type="Proteomes" id="UP000642819">
    <property type="component" value="Unassembled WGS sequence"/>
</dbReference>
<sequence>MRTSGNAGRASARAPRSEQSVGLASGLAAYGLWGVLPLYFALVAAAHPVELVANRVLWSLLFCAVLVTMTRQWGRLRIVAADRRALGWLALAACLIAVNWLTFTFAVLGGNALEASLGYFINPLVSTALGVVLLGERLSRMQWLAVVVALAAVLVLAVGHGSVPWVALTLAFSFGLYGFAKKKVGPGTTAVTGLTLETAVLVVPAAAVMAWFAATGTATLTSLGPAHFWLMAASGIITATPLLFFGAAASRLPLSMIGTLQYIAPVMQFVIALSVFHEPMPLERWIGFGLVWVAIVILSLDLVRRRPRTRAAARTAVEPA</sequence>
<evidence type="ECO:0000313" key="10">
    <source>
        <dbReference type="EMBL" id="GHD10193.1"/>
    </source>
</evidence>
<organism evidence="10 11">
    <name type="scientific">Zhihengliuella salsuginis</name>
    <dbReference type="NCBI Taxonomy" id="578222"/>
    <lineage>
        <taxon>Bacteria</taxon>
        <taxon>Bacillati</taxon>
        <taxon>Actinomycetota</taxon>
        <taxon>Actinomycetes</taxon>
        <taxon>Micrococcales</taxon>
        <taxon>Micrococcaceae</taxon>
        <taxon>Zhihengliuella</taxon>
    </lineage>
</organism>
<dbReference type="InterPro" id="IPR004626">
    <property type="entry name" value="RarD"/>
</dbReference>
<evidence type="ECO:0000256" key="3">
    <source>
        <dbReference type="ARBA" id="ARBA00022448"/>
    </source>
</evidence>
<keyword evidence="3" id="KW-0813">Transport</keyword>
<reference evidence="11" key="1">
    <citation type="journal article" date="2019" name="Int. J. Syst. Evol. Microbiol.">
        <title>The Global Catalogue of Microorganisms (GCM) 10K type strain sequencing project: providing services to taxonomists for standard genome sequencing and annotation.</title>
        <authorList>
            <consortium name="The Broad Institute Genomics Platform"/>
            <consortium name="The Broad Institute Genome Sequencing Center for Infectious Disease"/>
            <person name="Wu L."/>
            <person name="Ma J."/>
        </authorList>
    </citation>
    <scope>NUCLEOTIDE SEQUENCE [LARGE SCALE GENOMIC DNA]</scope>
    <source>
        <strain evidence="11">KCTC 19466</strain>
    </source>
</reference>
<evidence type="ECO:0000256" key="7">
    <source>
        <dbReference type="ARBA" id="ARBA00023136"/>
    </source>
</evidence>
<dbReference type="Pfam" id="PF00892">
    <property type="entry name" value="EamA"/>
    <property type="match status" value="1"/>
</dbReference>
<comment type="similarity">
    <text evidence="2">Belongs to the EamA transporter family.</text>
</comment>
<dbReference type="PANTHER" id="PTHR22911">
    <property type="entry name" value="ACYL-MALONYL CONDENSING ENZYME-RELATED"/>
    <property type="match status" value="1"/>
</dbReference>
<accession>A0ABQ3GKD0</accession>
<gene>
    <name evidence="10" type="ORF">GCM10008096_23510</name>
</gene>
<evidence type="ECO:0000256" key="8">
    <source>
        <dbReference type="SAM" id="Phobius"/>
    </source>
</evidence>
<feature type="transmembrane region" description="Helical" evidence="8">
    <location>
        <begin position="252"/>
        <end position="273"/>
    </location>
</feature>
<name>A0ABQ3GKD0_9MICC</name>
<evidence type="ECO:0000256" key="1">
    <source>
        <dbReference type="ARBA" id="ARBA00004651"/>
    </source>
</evidence>
<dbReference type="SUPFAM" id="SSF103481">
    <property type="entry name" value="Multidrug resistance efflux transporter EmrE"/>
    <property type="match status" value="2"/>
</dbReference>
<protein>
    <submittedName>
        <fullName evidence="10">Protein RarD</fullName>
    </submittedName>
</protein>
<comment type="caution">
    <text evidence="10">The sequence shown here is derived from an EMBL/GenBank/DDBJ whole genome shotgun (WGS) entry which is preliminary data.</text>
</comment>
<feature type="transmembrane region" description="Helical" evidence="8">
    <location>
        <begin position="56"/>
        <end position="74"/>
    </location>
</feature>
<feature type="transmembrane region" description="Helical" evidence="8">
    <location>
        <begin position="226"/>
        <end position="245"/>
    </location>
</feature>